<proteinExistence type="predicted"/>
<dbReference type="InterPro" id="IPR011011">
    <property type="entry name" value="Znf_FYVE_PHD"/>
</dbReference>
<evidence type="ECO:0000256" key="1">
    <source>
        <dbReference type="SAM" id="MobiDB-lite"/>
    </source>
</evidence>
<dbReference type="Gene3D" id="3.30.40.10">
    <property type="entry name" value="Zinc/RING finger domain, C3HC4 (zinc finger)"/>
    <property type="match status" value="1"/>
</dbReference>
<feature type="region of interest" description="Disordered" evidence="1">
    <location>
        <begin position="198"/>
        <end position="236"/>
    </location>
</feature>
<gene>
    <name evidence="2" type="ORF">BT63DRAFT_413680</name>
</gene>
<sequence>MVFVFEYDDDGDDPANIVRPDPLDVRHYHSFRNDHISAPLENLSVVESNLNINSFSAVLVCYPVVSSLAQYLDLNSLHNLSRTCRQFRGTLLMYRDQLVSRTLRCINEDQNQDSGSALAKAFVDSRSTWQTTPSENESSRRLTSGKIGKCARDMVADCRRCGTIVCRNCTAKPPPTPQLADRHRRLCRACLKAPLKSLLAPPSNSHSNPSSPSTSLHHTHSSPHLTNPPNTSHPSSIHPTFLRDPCNCPENTYLCLPCGRTLRPLDATYLRTWRWRQQYSGYTGLSEGIKGVECGRKASCVSARLVEQEVDVDADTAAEMAEEAERTGGRWQGGSFGAQEVEGIGGKVQMKVKRLVTVGQEVDEGGYEEGEGESVLGPEKMGEQRSWCSWCARVVLGRADRWGGV</sequence>
<accession>A0A6A6UAE5</accession>
<organism evidence="2 3">
    <name type="scientific">Microthyrium microscopicum</name>
    <dbReference type="NCBI Taxonomy" id="703497"/>
    <lineage>
        <taxon>Eukaryota</taxon>
        <taxon>Fungi</taxon>
        <taxon>Dikarya</taxon>
        <taxon>Ascomycota</taxon>
        <taxon>Pezizomycotina</taxon>
        <taxon>Dothideomycetes</taxon>
        <taxon>Dothideomycetes incertae sedis</taxon>
        <taxon>Microthyriales</taxon>
        <taxon>Microthyriaceae</taxon>
        <taxon>Microthyrium</taxon>
    </lineage>
</organism>
<dbReference type="Proteomes" id="UP000799302">
    <property type="component" value="Unassembled WGS sequence"/>
</dbReference>
<dbReference type="SUPFAM" id="SSF57903">
    <property type="entry name" value="FYVE/PHD zinc finger"/>
    <property type="match status" value="1"/>
</dbReference>
<keyword evidence="3" id="KW-1185">Reference proteome</keyword>
<feature type="compositionally biased region" description="Low complexity" evidence="1">
    <location>
        <begin position="198"/>
        <end position="229"/>
    </location>
</feature>
<reference evidence="2" key="1">
    <citation type="journal article" date="2020" name="Stud. Mycol.">
        <title>101 Dothideomycetes genomes: a test case for predicting lifestyles and emergence of pathogens.</title>
        <authorList>
            <person name="Haridas S."/>
            <person name="Albert R."/>
            <person name="Binder M."/>
            <person name="Bloem J."/>
            <person name="Labutti K."/>
            <person name="Salamov A."/>
            <person name="Andreopoulos B."/>
            <person name="Baker S."/>
            <person name="Barry K."/>
            <person name="Bills G."/>
            <person name="Bluhm B."/>
            <person name="Cannon C."/>
            <person name="Castanera R."/>
            <person name="Culley D."/>
            <person name="Daum C."/>
            <person name="Ezra D."/>
            <person name="Gonzalez J."/>
            <person name="Henrissat B."/>
            <person name="Kuo A."/>
            <person name="Liang C."/>
            <person name="Lipzen A."/>
            <person name="Lutzoni F."/>
            <person name="Magnuson J."/>
            <person name="Mondo S."/>
            <person name="Nolan M."/>
            <person name="Ohm R."/>
            <person name="Pangilinan J."/>
            <person name="Park H.-J."/>
            <person name="Ramirez L."/>
            <person name="Alfaro M."/>
            <person name="Sun H."/>
            <person name="Tritt A."/>
            <person name="Yoshinaga Y."/>
            <person name="Zwiers L.-H."/>
            <person name="Turgeon B."/>
            <person name="Goodwin S."/>
            <person name="Spatafora J."/>
            <person name="Crous P."/>
            <person name="Grigoriev I."/>
        </authorList>
    </citation>
    <scope>NUCLEOTIDE SEQUENCE</scope>
    <source>
        <strain evidence="2">CBS 115976</strain>
    </source>
</reference>
<dbReference type="InterPro" id="IPR013083">
    <property type="entry name" value="Znf_RING/FYVE/PHD"/>
</dbReference>
<evidence type="ECO:0008006" key="4">
    <source>
        <dbReference type="Google" id="ProtNLM"/>
    </source>
</evidence>
<name>A0A6A6UAE5_9PEZI</name>
<protein>
    <recommendedName>
        <fullName evidence="4">F-box domain-containing protein</fullName>
    </recommendedName>
</protein>
<evidence type="ECO:0000313" key="2">
    <source>
        <dbReference type="EMBL" id="KAF2669225.1"/>
    </source>
</evidence>
<dbReference type="EMBL" id="MU004235">
    <property type="protein sequence ID" value="KAF2669225.1"/>
    <property type="molecule type" value="Genomic_DNA"/>
</dbReference>
<evidence type="ECO:0000313" key="3">
    <source>
        <dbReference type="Proteomes" id="UP000799302"/>
    </source>
</evidence>
<dbReference type="AlphaFoldDB" id="A0A6A6UAE5"/>
<dbReference type="OrthoDB" id="5288318at2759"/>